<keyword evidence="1" id="KW-1133">Transmembrane helix</keyword>
<accession>A0ABY4ZX82</accession>
<gene>
    <name evidence="4" type="ORF">MZV50_03020</name>
</gene>
<feature type="domain" description="FecR protein" evidence="2">
    <location>
        <begin position="118"/>
        <end position="210"/>
    </location>
</feature>
<dbReference type="Gene3D" id="2.60.120.1440">
    <property type="match status" value="1"/>
</dbReference>
<name>A0ABY4ZX82_9CAUL</name>
<dbReference type="PIRSF" id="PIRSF018266">
    <property type="entry name" value="FecR"/>
    <property type="match status" value="1"/>
</dbReference>
<dbReference type="InterPro" id="IPR006860">
    <property type="entry name" value="FecR"/>
</dbReference>
<protein>
    <submittedName>
        <fullName evidence="4">FecR domain-containing protein</fullName>
    </submittedName>
</protein>
<dbReference type="Pfam" id="PF16220">
    <property type="entry name" value="DUF4880"/>
    <property type="match status" value="1"/>
</dbReference>
<dbReference type="PANTHER" id="PTHR30273:SF2">
    <property type="entry name" value="PROTEIN FECR"/>
    <property type="match status" value="1"/>
</dbReference>
<dbReference type="Proteomes" id="UP001057520">
    <property type="component" value="Chromosome"/>
</dbReference>
<keyword evidence="5" id="KW-1185">Reference proteome</keyword>
<keyword evidence="1" id="KW-0472">Membrane</keyword>
<dbReference type="InterPro" id="IPR012373">
    <property type="entry name" value="Ferrdict_sens_TM"/>
</dbReference>
<dbReference type="InterPro" id="IPR032623">
    <property type="entry name" value="FecR_N"/>
</dbReference>
<dbReference type="EMBL" id="CP096040">
    <property type="protein sequence ID" value="USQ96582.1"/>
    <property type="molecule type" value="Genomic_DNA"/>
</dbReference>
<evidence type="ECO:0000256" key="1">
    <source>
        <dbReference type="SAM" id="Phobius"/>
    </source>
</evidence>
<feature type="domain" description="FecR N-terminal" evidence="3">
    <location>
        <begin position="11"/>
        <end position="51"/>
    </location>
</feature>
<proteinExistence type="predicted"/>
<dbReference type="PANTHER" id="PTHR30273">
    <property type="entry name" value="PERIPLASMIC SIGNAL SENSOR AND SIGMA FACTOR ACTIVATOR FECR-RELATED"/>
    <property type="match status" value="1"/>
</dbReference>
<organism evidence="4 5">
    <name type="scientific">Caulobacter segnis</name>
    <dbReference type="NCBI Taxonomy" id="88688"/>
    <lineage>
        <taxon>Bacteria</taxon>
        <taxon>Pseudomonadati</taxon>
        <taxon>Pseudomonadota</taxon>
        <taxon>Alphaproteobacteria</taxon>
        <taxon>Caulobacterales</taxon>
        <taxon>Caulobacteraceae</taxon>
        <taxon>Caulobacter</taxon>
    </lineage>
</organism>
<keyword evidence="1" id="KW-0812">Transmembrane</keyword>
<evidence type="ECO:0000259" key="3">
    <source>
        <dbReference type="Pfam" id="PF16220"/>
    </source>
</evidence>
<feature type="transmembrane region" description="Helical" evidence="1">
    <location>
        <begin position="84"/>
        <end position="102"/>
    </location>
</feature>
<reference evidence="4 5" key="1">
    <citation type="submission" date="2022-04" db="EMBL/GenBank/DDBJ databases">
        <title>Genome sequence of soybean root-associated Caulobacter segnis RL271.</title>
        <authorList>
            <person name="Longley R."/>
            <person name="Bonito G."/>
            <person name="Trigodet F."/>
            <person name="Crosson S."/>
            <person name="Fiebig A."/>
        </authorList>
    </citation>
    <scope>NUCLEOTIDE SEQUENCE [LARGE SCALE GENOMIC DNA]</scope>
    <source>
        <strain evidence="4 5">RL271</strain>
    </source>
</reference>
<dbReference type="Pfam" id="PF04773">
    <property type="entry name" value="FecR"/>
    <property type="match status" value="1"/>
</dbReference>
<evidence type="ECO:0000313" key="4">
    <source>
        <dbReference type="EMBL" id="USQ96582.1"/>
    </source>
</evidence>
<evidence type="ECO:0000259" key="2">
    <source>
        <dbReference type="Pfam" id="PF04773"/>
    </source>
</evidence>
<sequence length="325" mass="34949">MSAALQERAAEVAEWFARRRTGPLTPEDQVAFQAWLDADPGNREAFEAASDLWSDYDGLRTDPRLMRLREEARGAVSRHRTRRMVGAIAACAVLVLGGVAAWRGAGYLSGLIAPQPTRYATRVGQTMSVGLPDGSLAILDTNSELRAWAPGKTRRLELVRGRAFFKVAKDPTRPFVVRVGDHSVTALGTQFDVDLRPRSFRVVLSEGRVRVKSDHPAGGAASSVDMNAGYQLVARDGDWNLSRTDTRGAEGWVSGRLVFDDAPLSAIAAELGRYSTVPITVAPGVADRRMSAVLPAKDPEAFVASVEAQGLARRGPGAGYALIAP</sequence>
<evidence type="ECO:0000313" key="5">
    <source>
        <dbReference type="Proteomes" id="UP001057520"/>
    </source>
</evidence>